<dbReference type="SUPFAM" id="SSF55874">
    <property type="entry name" value="ATPase domain of HSP90 chaperone/DNA topoisomerase II/histidine kinase"/>
    <property type="match status" value="1"/>
</dbReference>
<evidence type="ECO:0000256" key="8">
    <source>
        <dbReference type="SAM" id="Phobius"/>
    </source>
</evidence>
<reference evidence="10" key="1">
    <citation type="submission" date="2016-08" db="EMBL/GenBank/DDBJ databases">
        <authorList>
            <person name="Seilhamer J.J."/>
        </authorList>
    </citation>
    <scope>NUCLEOTIDE SEQUENCE [LARGE SCALE GENOMIC DNA]</scope>
    <source>
        <strain evidence="10">F0677</strain>
    </source>
</reference>
<evidence type="ECO:0000256" key="1">
    <source>
        <dbReference type="ARBA" id="ARBA00000085"/>
    </source>
</evidence>
<dbReference type="InterPro" id="IPR036097">
    <property type="entry name" value="HisK_dim/P_sf"/>
</dbReference>
<dbReference type="InterPro" id="IPR050351">
    <property type="entry name" value="BphY/WalK/GraS-like"/>
</dbReference>
<reference evidence="12" key="2">
    <citation type="submission" date="2016-08" db="EMBL/GenBank/DDBJ databases">
        <authorList>
            <person name="Holder M.E."/>
            <person name="Ajami N.J."/>
            <person name="Petrosino J.F."/>
        </authorList>
    </citation>
    <scope>NUCLEOTIDE SEQUENCE [LARGE SCALE GENOMIC DNA]</scope>
    <source>
        <strain evidence="12">F0677</strain>
    </source>
</reference>
<dbReference type="CDD" id="cd00075">
    <property type="entry name" value="HATPase"/>
    <property type="match status" value="1"/>
</dbReference>
<dbReference type="GO" id="GO:0005886">
    <property type="term" value="C:plasma membrane"/>
    <property type="evidence" value="ECO:0007669"/>
    <property type="project" value="TreeGrafter"/>
</dbReference>
<dbReference type="PROSITE" id="PS50109">
    <property type="entry name" value="HIS_KIN"/>
    <property type="match status" value="1"/>
</dbReference>
<keyword evidence="13" id="KW-1185">Reference proteome</keyword>
<dbReference type="Gene3D" id="3.30.565.10">
    <property type="entry name" value="Histidine kinase-like ATPase, C-terminal domain"/>
    <property type="match status" value="1"/>
</dbReference>
<evidence type="ECO:0000259" key="9">
    <source>
        <dbReference type="PROSITE" id="PS50109"/>
    </source>
</evidence>
<dbReference type="InterPro" id="IPR003661">
    <property type="entry name" value="HisK_dim/P_dom"/>
</dbReference>
<reference evidence="11 13" key="3">
    <citation type="submission" date="2018-08" db="EMBL/GenBank/DDBJ databases">
        <title>Draft genome sequence of Dialister pneumosintes KCOM 1685.</title>
        <authorList>
            <person name="Kook J.-K."/>
            <person name="Park S.-N."/>
            <person name="Lim Y.K."/>
        </authorList>
    </citation>
    <scope>NUCLEOTIDE SEQUENCE [LARGE SCALE GENOMIC DNA]</scope>
    <source>
        <strain evidence="11 13">KCOM 1685</strain>
    </source>
</reference>
<keyword evidence="6 11" id="KW-0418">Kinase</keyword>
<sequence>MDIIRKLRYRFILLAALSVFIIVTVALFLINVMSARSMQETCLNTMVFIAENGGVMPRTERPRITEGWLFTTDRGEDTLESYYYTRYFSVVLDNHKQATKINIDRIAAFSKEDAADTAQKIQELNETSGFFDKERSHYGFFVSPLPEGGNLVVVMDCSREFSAIQSFMDFSVRFGLACVALFIIIFAALSNRAVKPFILNFENQKRFITNASHELKTPIAIISANAEALEIMNGKNEWTSGILKQVHRVSNLINHLILLSKMSEHSQFQLKKELLNVSDIAQSTIDSFRMLAEEQNKTLDVEIEPSVMITTDGKCFLELINILLDNAVKYCDNGGNIQASLHRKRNEKQVVLSVSNDYAEGEHVDYTKFFERFYRNDQSHNSEKAGYGIGLSMAKEIIELLKGKLQVSWKEGRIIFTVDIESL</sequence>
<comment type="subcellular location">
    <subcellularLocation>
        <location evidence="2">Membrane</location>
    </subcellularLocation>
</comment>
<proteinExistence type="predicted"/>
<dbReference type="KEGG" id="dpn:BCB69_05450"/>
<dbReference type="Proteomes" id="UP000094757">
    <property type="component" value="Chromosome"/>
</dbReference>
<dbReference type="RefSeq" id="WP_022513128.1">
    <property type="nucleotide sequence ID" value="NZ_CP017037.1"/>
</dbReference>
<dbReference type="STRING" id="39950.BCB69_05450"/>
<keyword evidence="8" id="KW-1133">Transmembrane helix</keyword>
<dbReference type="InterPro" id="IPR005467">
    <property type="entry name" value="His_kinase_dom"/>
</dbReference>
<evidence type="ECO:0000256" key="4">
    <source>
        <dbReference type="ARBA" id="ARBA00022553"/>
    </source>
</evidence>
<gene>
    <name evidence="10" type="ORF">BCB69_05450</name>
    <name evidence="11" type="ORF">DX915_03955</name>
</gene>
<dbReference type="GO" id="GO:0004721">
    <property type="term" value="F:phosphoprotein phosphatase activity"/>
    <property type="evidence" value="ECO:0007669"/>
    <property type="project" value="TreeGrafter"/>
</dbReference>
<evidence type="ECO:0000256" key="6">
    <source>
        <dbReference type="ARBA" id="ARBA00022777"/>
    </source>
</evidence>
<evidence type="ECO:0000256" key="2">
    <source>
        <dbReference type="ARBA" id="ARBA00004370"/>
    </source>
</evidence>
<dbReference type="SUPFAM" id="SSF47384">
    <property type="entry name" value="Homodimeric domain of signal transducing histidine kinase"/>
    <property type="match status" value="1"/>
</dbReference>
<organism evidence="10 12">
    <name type="scientific">Dialister pneumosintes</name>
    <dbReference type="NCBI Taxonomy" id="39950"/>
    <lineage>
        <taxon>Bacteria</taxon>
        <taxon>Bacillati</taxon>
        <taxon>Bacillota</taxon>
        <taxon>Negativicutes</taxon>
        <taxon>Veillonellales</taxon>
        <taxon>Veillonellaceae</taxon>
        <taxon>Dialister</taxon>
    </lineage>
</organism>
<dbReference type="PANTHER" id="PTHR45453">
    <property type="entry name" value="PHOSPHATE REGULON SENSOR PROTEIN PHOR"/>
    <property type="match status" value="1"/>
</dbReference>
<dbReference type="Proteomes" id="UP000266262">
    <property type="component" value="Unassembled WGS sequence"/>
</dbReference>
<evidence type="ECO:0000313" key="12">
    <source>
        <dbReference type="Proteomes" id="UP000094757"/>
    </source>
</evidence>
<dbReference type="InterPro" id="IPR036890">
    <property type="entry name" value="HATPase_C_sf"/>
</dbReference>
<dbReference type="SMART" id="SM00388">
    <property type="entry name" value="HisKA"/>
    <property type="match status" value="1"/>
</dbReference>
<evidence type="ECO:0000256" key="5">
    <source>
        <dbReference type="ARBA" id="ARBA00022679"/>
    </source>
</evidence>
<evidence type="ECO:0000313" key="13">
    <source>
        <dbReference type="Proteomes" id="UP000266262"/>
    </source>
</evidence>
<dbReference type="Pfam" id="PF02518">
    <property type="entry name" value="HATPase_c"/>
    <property type="match status" value="1"/>
</dbReference>
<dbReference type="AlphaFoldDB" id="A0A1B3WEM6"/>
<dbReference type="PANTHER" id="PTHR45453:SF1">
    <property type="entry name" value="PHOSPHATE REGULON SENSOR PROTEIN PHOR"/>
    <property type="match status" value="1"/>
</dbReference>
<evidence type="ECO:0000256" key="3">
    <source>
        <dbReference type="ARBA" id="ARBA00012438"/>
    </source>
</evidence>
<accession>A0A1B3WEM6</accession>
<dbReference type="GO" id="GO:0000155">
    <property type="term" value="F:phosphorelay sensor kinase activity"/>
    <property type="evidence" value="ECO:0007669"/>
    <property type="project" value="InterPro"/>
</dbReference>
<dbReference type="EC" id="2.7.13.3" evidence="3"/>
<keyword evidence="8" id="KW-0812">Transmembrane</keyword>
<keyword evidence="4" id="KW-0597">Phosphoprotein</keyword>
<keyword evidence="7" id="KW-0902">Two-component regulatory system</keyword>
<feature type="domain" description="Histidine kinase" evidence="9">
    <location>
        <begin position="210"/>
        <end position="423"/>
    </location>
</feature>
<keyword evidence="5" id="KW-0808">Transferase</keyword>
<dbReference type="EMBL" id="CP017037">
    <property type="protein sequence ID" value="AOH39438.1"/>
    <property type="molecule type" value="Genomic_DNA"/>
</dbReference>
<evidence type="ECO:0000256" key="7">
    <source>
        <dbReference type="ARBA" id="ARBA00023012"/>
    </source>
</evidence>
<dbReference type="OrthoDB" id="9813151at2"/>
<evidence type="ECO:0000313" key="10">
    <source>
        <dbReference type="EMBL" id="AOH39438.1"/>
    </source>
</evidence>
<dbReference type="EMBL" id="QWKU01000001">
    <property type="protein sequence ID" value="RID94664.1"/>
    <property type="molecule type" value="Genomic_DNA"/>
</dbReference>
<evidence type="ECO:0000313" key="11">
    <source>
        <dbReference type="EMBL" id="RID94664.1"/>
    </source>
</evidence>
<keyword evidence="8" id="KW-0472">Membrane</keyword>
<dbReference type="Gene3D" id="1.10.287.130">
    <property type="match status" value="1"/>
</dbReference>
<feature type="transmembrane region" description="Helical" evidence="8">
    <location>
        <begin position="12"/>
        <end position="33"/>
    </location>
</feature>
<comment type="catalytic activity">
    <reaction evidence="1">
        <text>ATP + protein L-histidine = ADP + protein N-phospho-L-histidine.</text>
        <dbReference type="EC" id="2.7.13.3"/>
    </reaction>
</comment>
<dbReference type="CDD" id="cd00082">
    <property type="entry name" value="HisKA"/>
    <property type="match status" value="1"/>
</dbReference>
<dbReference type="SMART" id="SM00387">
    <property type="entry name" value="HATPase_c"/>
    <property type="match status" value="1"/>
</dbReference>
<dbReference type="GO" id="GO:0016036">
    <property type="term" value="P:cellular response to phosphate starvation"/>
    <property type="evidence" value="ECO:0007669"/>
    <property type="project" value="TreeGrafter"/>
</dbReference>
<dbReference type="InterPro" id="IPR003594">
    <property type="entry name" value="HATPase_dom"/>
</dbReference>
<name>A0A1B3WEM6_9FIRM</name>
<protein>
    <recommendedName>
        <fullName evidence="3">histidine kinase</fullName>
        <ecNumber evidence="3">2.7.13.3</ecNumber>
    </recommendedName>
</protein>
<feature type="transmembrane region" description="Helical" evidence="8">
    <location>
        <begin position="170"/>
        <end position="189"/>
    </location>
</feature>
<dbReference type="Pfam" id="PF00512">
    <property type="entry name" value="HisKA"/>
    <property type="match status" value="1"/>
</dbReference>